<dbReference type="HOGENOM" id="CLU_2027662_0_0_1"/>
<dbReference type="EMBL" id="KN833689">
    <property type="protein sequence ID" value="KIK29530.1"/>
    <property type="molecule type" value="Genomic_DNA"/>
</dbReference>
<evidence type="ECO:0000313" key="2">
    <source>
        <dbReference type="Proteomes" id="UP000054018"/>
    </source>
</evidence>
<sequence length="122" mass="14381">MLVMTEYRCHCSVCKHLTCSIAHFTKTNHPMHPLHRLHLFFPFALSPYTPSLLRSSRSLDYLLRYFLHGIEPTLDTIFAFTEHAHITTYFHHMLIPATFTFICSDLHSRVRCIPFLIMVDFL</sequence>
<reference evidence="1 2" key="1">
    <citation type="submission" date="2014-04" db="EMBL/GenBank/DDBJ databases">
        <authorList>
            <consortium name="DOE Joint Genome Institute"/>
            <person name="Kuo A."/>
            <person name="Kohler A."/>
            <person name="Costa M.D."/>
            <person name="Nagy L.G."/>
            <person name="Floudas D."/>
            <person name="Copeland A."/>
            <person name="Barry K.W."/>
            <person name="Cichocki N."/>
            <person name="Veneault-Fourrey C."/>
            <person name="LaButti K."/>
            <person name="Lindquist E.A."/>
            <person name="Lipzen A."/>
            <person name="Lundell T."/>
            <person name="Morin E."/>
            <person name="Murat C."/>
            <person name="Sun H."/>
            <person name="Tunlid A."/>
            <person name="Henrissat B."/>
            <person name="Grigoriev I.V."/>
            <person name="Hibbett D.S."/>
            <person name="Martin F."/>
            <person name="Nordberg H.P."/>
            <person name="Cantor M.N."/>
            <person name="Hua S.X."/>
        </authorList>
    </citation>
    <scope>NUCLEOTIDE SEQUENCE [LARGE SCALE GENOMIC DNA]</scope>
    <source>
        <strain evidence="1 2">441</strain>
    </source>
</reference>
<reference evidence="2" key="2">
    <citation type="submission" date="2015-01" db="EMBL/GenBank/DDBJ databases">
        <title>Evolutionary Origins and Diversification of the Mycorrhizal Mutualists.</title>
        <authorList>
            <consortium name="DOE Joint Genome Institute"/>
            <consortium name="Mycorrhizal Genomics Consortium"/>
            <person name="Kohler A."/>
            <person name="Kuo A."/>
            <person name="Nagy L.G."/>
            <person name="Floudas D."/>
            <person name="Copeland A."/>
            <person name="Barry K.W."/>
            <person name="Cichocki N."/>
            <person name="Veneault-Fourrey C."/>
            <person name="LaButti K."/>
            <person name="Lindquist E.A."/>
            <person name="Lipzen A."/>
            <person name="Lundell T."/>
            <person name="Morin E."/>
            <person name="Murat C."/>
            <person name="Riley R."/>
            <person name="Ohm R."/>
            <person name="Sun H."/>
            <person name="Tunlid A."/>
            <person name="Henrissat B."/>
            <person name="Grigoriev I.V."/>
            <person name="Hibbett D.S."/>
            <person name="Martin F."/>
        </authorList>
    </citation>
    <scope>NUCLEOTIDE SEQUENCE [LARGE SCALE GENOMIC DNA]</scope>
    <source>
        <strain evidence="2">441</strain>
    </source>
</reference>
<gene>
    <name evidence="1" type="ORF">PISMIDRAFT_485139</name>
</gene>
<dbReference type="AlphaFoldDB" id="A0A0C9YWU1"/>
<keyword evidence="2" id="KW-1185">Reference proteome</keyword>
<dbReference type="Proteomes" id="UP000054018">
    <property type="component" value="Unassembled WGS sequence"/>
</dbReference>
<organism evidence="1 2">
    <name type="scientific">Pisolithus microcarpus 441</name>
    <dbReference type="NCBI Taxonomy" id="765257"/>
    <lineage>
        <taxon>Eukaryota</taxon>
        <taxon>Fungi</taxon>
        <taxon>Dikarya</taxon>
        <taxon>Basidiomycota</taxon>
        <taxon>Agaricomycotina</taxon>
        <taxon>Agaricomycetes</taxon>
        <taxon>Agaricomycetidae</taxon>
        <taxon>Boletales</taxon>
        <taxon>Sclerodermatineae</taxon>
        <taxon>Pisolithaceae</taxon>
        <taxon>Pisolithus</taxon>
    </lineage>
</organism>
<evidence type="ECO:0000313" key="1">
    <source>
        <dbReference type="EMBL" id="KIK29530.1"/>
    </source>
</evidence>
<proteinExistence type="predicted"/>
<accession>A0A0C9YWU1</accession>
<protein>
    <submittedName>
        <fullName evidence="1">Uncharacterized protein</fullName>
    </submittedName>
</protein>
<name>A0A0C9YWU1_9AGAM</name>